<dbReference type="EMBL" id="LHXK01000037">
    <property type="protein sequence ID" value="KXA89421.1"/>
    <property type="molecule type" value="Genomic_DNA"/>
</dbReference>
<dbReference type="Gene3D" id="3.40.50.1010">
    <property type="entry name" value="5'-nuclease"/>
    <property type="match status" value="1"/>
</dbReference>
<name>A0A133U5F4_9EURY</name>
<keyword evidence="3" id="KW-1185">Reference proteome</keyword>
<feature type="domain" description="PIN" evidence="1">
    <location>
        <begin position="16"/>
        <end position="139"/>
    </location>
</feature>
<dbReference type="Proteomes" id="UP000070184">
    <property type="component" value="Unassembled WGS sequence"/>
</dbReference>
<evidence type="ECO:0000313" key="2">
    <source>
        <dbReference type="EMBL" id="KXA89421.1"/>
    </source>
</evidence>
<reference evidence="2 3" key="1">
    <citation type="journal article" date="2016" name="Sci. Rep.">
        <title>Metabolic traits of an uncultured archaeal lineage -MSBL1- from brine pools of the Red Sea.</title>
        <authorList>
            <person name="Mwirichia R."/>
            <person name="Alam I."/>
            <person name="Rashid M."/>
            <person name="Vinu M."/>
            <person name="Ba-Alawi W."/>
            <person name="Anthony Kamau A."/>
            <person name="Kamanda Ngugi D."/>
            <person name="Goker M."/>
            <person name="Klenk H.P."/>
            <person name="Bajic V."/>
            <person name="Stingl U."/>
        </authorList>
    </citation>
    <scope>NUCLEOTIDE SEQUENCE [LARGE SCALE GENOMIC DNA]</scope>
    <source>
        <strain evidence="2">SCGC-AAA259B11</strain>
    </source>
</reference>
<sequence>MKELPAERKEGAKSLYLDADVWLNLIQREMAGFVPAFQRTKQLLSKAETEGWELVVSDLVKEEVRSQGVKEEDMKRQISGLREKKLVKHAQVKEADREKAREILRSRGLHFSDALHVAVALRKGSHLVTRNMRHFSVVDDLLEVSRPESLLQGPEVAYKSTEDK</sequence>
<comment type="caution">
    <text evidence="2">The sequence shown here is derived from an EMBL/GenBank/DDBJ whole genome shotgun (WGS) entry which is preliminary data.</text>
</comment>
<evidence type="ECO:0000313" key="3">
    <source>
        <dbReference type="Proteomes" id="UP000070184"/>
    </source>
</evidence>
<gene>
    <name evidence="2" type="ORF">AKJ61_02890</name>
</gene>
<dbReference type="InterPro" id="IPR029060">
    <property type="entry name" value="PIN-like_dom_sf"/>
</dbReference>
<proteinExistence type="predicted"/>
<dbReference type="InterPro" id="IPR002716">
    <property type="entry name" value="PIN_dom"/>
</dbReference>
<dbReference type="Pfam" id="PF01850">
    <property type="entry name" value="PIN"/>
    <property type="match status" value="1"/>
</dbReference>
<dbReference type="AlphaFoldDB" id="A0A133U5F4"/>
<protein>
    <recommendedName>
        <fullName evidence="1">PIN domain-containing protein</fullName>
    </recommendedName>
</protein>
<organism evidence="2 3">
    <name type="scientific">candidate division MSBL1 archaeon SCGC-AAA259B11</name>
    <dbReference type="NCBI Taxonomy" id="1698260"/>
    <lineage>
        <taxon>Archaea</taxon>
        <taxon>Methanobacteriati</taxon>
        <taxon>Methanobacteriota</taxon>
        <taxon>candidate division MSBL1</taxon>
    </lineage>
</organism>
<evidence type="ECO:0000259" key="1">
    <source>
        <dbReference type="Pfam" id="PF01850"/>
    </source>
</evidence>
<dbReference type="SUPFAM" id="SSF88723">
    <property type="entry name" value="PIN domain-like"/>
    <property type="match status" value="1"/>
</dbReference>
<accession>A0A133U5F4</accession>